<evidence type="ECO:0000313" key="2">
    <source>
        <dbReference type="Proteomes" id="UP000073923"/>
    </source>
</evidence>
<dbReference type="AlphaFoldDB" id="A0A147IZF3"/>
<protein>
    <submittedName>
        <fullName evidence="1">Uncharacterized protein</fullName>
    </submittedName>
</protein>
<dbReference type="PATRIC" id="fig|172044.3.peg.2632"/>
<dbReference type="EMBL" id="LDTF01000007">
    <property type="protein sequence ID" value="KTW00965.1"/>
    <property type="molecule type" value="Genomic_DNA"/>
</dbReference>
<sequence>MQAKPEVDMKSNKDVYWREYPHAIEFRAGVNARHAIFLSNEEHPLSKWALYGFTDRRLLNHAGDLTDAGRAIVLEGMIRETRGTRKNFCVVWDRHECTFIMPDGTTYEGHKPPRGMPMEPESYLGTPADLVDCRYVELPAGCRTSHICIVRLTRDRVEIASGAPCILGCHTEPSPPGRFDPFADMLGSDGVLRIPKTFRGQTVTAVTEDYVLGPVQPDGMESHMIAPWPDQVFDGCRRIAGRDLPTEILDAVWRAVDPIQWDVIQTGIRHAA</sequence>
<dbReference type="Proteomes" id="UP000073923">
    <property type="component" value="Unassembled WGS sequence"/>
</dbReference>
<comment type="caution">
    <text evidence="1">The sequence shown here is derived from an EMBL/GenBank/DDBJ whole genome shotgun (WGS) entry which is preliminary data.</text>
</comment>
<evidence type="ECO:0000313" key="1">
    <source>
        <dbReference type="EMBL" id="KTW00965.1"/>
    </source>
</evidence>
<reference evidence="1 2" key="1">
    <citation type="journal article" date="2016" name="Front. Microbiol.">
        <title>Genomic Resource of Rice Seed Associated Bacteria.</title>
        <authorList>
            <person name="Midha S."/>
            <person name="Bansal K."/>
            <person name="Sharma S."/>
            <person name="Kumar N."/>
            <person name="Patil P.P."/>
            <person name="Chaudhry V."/>
            <person name="Patil P.B."/>
        </authorList>
    </citation>
    <scope>NUCLEOTIDE SEQUENCE [LARGE SCALE GENOMIC DNA]</scope>
    <source>
        <strain evidence="1 2">NS355</strain>
    </source>
</reference>
<gene>
    <name evidence="1" type="ORF">NS355_01855</name>
</gene>
<accession>A0A147IZF3</accession>
<proteinExistence type="predicted"/>
<organism evidence="1 2">
    <name type="scientific">Sphingomonas yabuuchiae</name>
    <dbReference type="NCBI Taxonomy" id="172044"/>
    <lineage>
        <taxon>Bacteria</taxon>
        <taxon>Pseudomonadati</taxon>
        <taxon>Pseudomonadota</taxon>
        <taxon>Alphaproteobacteria</taxon>
        <taxon>Sphingomonadales</taxon>
        <taxon>Sphingomonadaceae</taxon>
        <taxon>Sphingomonas</taxon>
    </lineage>
</organism>
<name>A0A147IZF3_9SPHN</name>